<dbReference type="FunFam" id="3.40.50.720:FF:000084">
    <property type="entry name" value="Short-chain dehydrogenase reductase"/>
    <property type="match status" value="1"/>
</dbReference>
<dbReference type="AlphaFoldDB" id="A0A8J3IX92"/>
<dbReference type="InterPro" id="IPR002347">
    <property type="entry name" value="SDR_fam"/>
</dbReference>
<evidence type="ECO:0000256" key="1">
    <source>
        <dbReference type="ARBA" id="ARBA00006484"/>
    </source>
</evidence>
<dbReference type="PRINTS" id="PR00080">
    <property type="entry name" value="SDRFAMILY"/>
</dbReference>
<dbReference type="SUPFAM" id="SSF51735">
    <property type="entry name" value="NAD(P)-binding Rossmann-fold domains"/>
    <property type="match status" value="1"/>
</dbReference>
<protein>
    <submittedName>
        <fullName evidence="5">Short-chain dehydrogenase</fullName>
    </submittedName>
</protein>
<sequence length="239" mass="25657">MDIREKVIIITGASTGIGRATARLFAEHGAIVVLAARSTDKLEALARELQAQGREALAVPTDVTQEDAVRHLVARATKTYGRVDILINNAGIGAAGPIADYPADAYRQLIDLNLFGPFYGMQAVVPHMREHGGGLIINVSSSATKQVYPLVGAYTSTKHALNTLSAYERTELAPDNIRVITMYPDLTDSDFSRNGLVFGLRPEPGVTALGELPTPDSPEKVAQKILEAASDEPADKYMD</sequence>
<dbReference type="EMBL" id="BNJK01000001">
    <property type="protein sequence ID" value="GHO96966.1"/>
    <property type="molecule type" value="Genomic_DNA"/>
</dbReference>
<dbReference type="Pfam" id="PF00106">
    <property type="entry name" value="adh_short"/>
    <property type="match status" value="1"/>
</dbReference>
<evidence type="ECO:0000256" key="2">
    <source>
        <dbReference type="ARBA" id="ARBA00023002"/>
    </source>
</evidence>
<gene>
    <name evidence="5" type="ORF">KSF_070140</name>
</gene>
<dbReference type="Proteomes" id="UP000597444">
    <property type="component" value="Unassembled WGS sequence"/>
</dbReference>
<dbReference type="Gene3D" id="3.40.50.720">
    <property type="entry name" value="NAD(P)-binding Rossmann-like Domain"/>
    <property type="match status" value="1"/>
</dbReference>
<comment type="similarity">
    <text evidence="1 3">Belongs to the short-chain dehydrogenases/reductases (SDR) family.</text>
</comment>
<accession>A0A8J3IX92</accession>
<dbReference type="CDD" id="cd05233">
    <property type="entry name" value="SDR_c"/>
    <property type="match status" value="1"/>
</dbReference>
<evidence type="ECO:0000256" key="3">
    <source>
        <dbReference type="RuleBase" id="RU000363"/>
    </source>
</evidence>
<dbReference type="PANTHER" id="PTHR44196">
    <property type="entry name" value="DEHYDROGENASE/REDUCTASE SDR FAMILY MEMBER 7B"/>
    <property type="match status" value="1"/>
</dbReference>
<dbReference type="PRINTS" id="PR00081">
    <property type="entry name" value="GDHRDH"/>
</dbReference>
<evidence type="ECO:0000313" key="6">
    <source>
        <dbReference type="Proteomes" id="UP000597444"/>
    </source>
</evidence>
<keyword evidence="2" id="KW-0560">Oxidoreductase</keyword>
<organism evidence="5 6">
    <name type="scientific">Reticulibacter mediterranei</name>
    <dbReference type="NCBI Taxonomy" id="2778369"/>
    <lineage>
        <taxon>Bacteria</taxon>
        <taxon>Bacillati</taxon>
        <taxon>Chloroflexota</taxon>
        <taxon>Ktedonobacteria</taxon>
        <taxon>Ktedonobacterales</taxon>
        <taxon>Reticulibacteraceae</taxon>
        <taxon>Reticulibacter</taxon>
    </lineage>
</organism>
<proteinExistence type="inferred from homology"/>
<reference evidence="5" key="1">
    <citation type="submission" date="2020-10" db="EMBL/GenBank/DDBJ databases">
        <title>Taxonomic study of unclassified bacteria belonging to the class Ktedonobacteria.</title>
        <authorList>
            <person name="Yabe S."/>
            <person name="Wang C.M."/>
            <person name="Zheng Y."/>
            <person name="Sakai Y."/>
            <person name="Cavaletti L."/>
            <person name="Monciardini P."/>
            <person name="Donadio S."/>
        </authorList>
    </citation>
    <scope>NUCLEOTIDE SEQUENCE</scope>
    <source>
        <strain evidence="5">ID150040</strain>
    </source>
</reference>
<name>A0A8J3IX92_9CHLR</name>
<dbReference type="InterPro" id="IPR057326">
    <property type="entry name" value="KR_dom"/>
</dbReference>
<dbReference type="RefSeq" id="WP_220207553.1">
    <property type="nucleotide sequence ID" value="NZ_BNJK01000001.1"/>
</dbReference>
<evidence type="ECO:0000259" key="4">
    <source>
        <dbReference type="SMART" id="SM00822"/>
    </source>
</evidence>
<dbReference type="PANTHER" id="PTHR44196:SF1">
    <property type="entry name" value="DEHYDROGENASE_REDUCTASE SDR FAMILY MEMBER 7B"/>
    <property type="match status" value="1"/>
</dbReference>
<evidence type="ECO:0000313" key="5">
    <source>
        <dbReference type="EMBL" id="GHO96966.1"/>
    </source>
</evidence>
<dbReference type="GO" id="GO:0016491">
    <property type="term" value="F:oxidoreductase activity"/>
    <property type="evidence" value="ECO:0007669"/>
    <property type="project" value="UniProtKB-KW"/>
</dbReference>
<dbReference type="InterPro" id="IPR036291">
    <property type="entry name" value="NAD(P)-bd_dom_sf"/>
</dbReference>
<keyword evidence="6" id="KW-1185">Reference proteome</keyword>
<dbReference type="SMART" id="SM00822">
    <property type="entry name" value="PKS_KR"/>
    <property type="match status" value="1"/>
</dbReference>
<feature type="domain" description="Ketoreductase" evidence="4">
    <location>
        <begin position="6"/>
        <end position="189"/>
    </location>
</feature>
<dbReference type="GO" id="GO:0016020">
    <property type="term" value="C:membrane"/>
    <property type="evidence" value="ECO:0007669"/>
    <property type="project" value="TreeGrafter"/>
</dbReference>
<comment type="caution">
    <text evidence="5">The sequence shown here is derived from an EMBL/GenBank/DDBJ whole genome shotgun (WGS) entry which is preliminary data.</text>
</comment>